<protein>
    <submittedName>
        <fullName evidence="2">Carboxymuconolactone decarboxylase family protein</fullName>
    </submittedName>
</protein>
<feature type="domain" description="Carboxymuconolactone decarboxylase-like" evidence="1">
    <location>
        <begin position="40"/>
        <end position="121"/>
    </location>
</feature>
<dbReference type="PANTHER" id="PTHR35446:SF2">
    <property type="entry name" value="CARBOXYMUCONOLACTONE DECARBOXYLASE-LIKE DOMAIN-CONTAINING PROTEIN"/>
    <property type="match status" value="1"/>
</dbReference>
<gene>
    <name evidence="2" type="ORF">H9622_15080</name>
</gene>
<dbReference type="EMBL" id="JACSPM010000007">
    <property type="protein sequence ID" value="MBD8024906.1"/>
    <property type="molecule type" value="Genomic_DNA"/>
</dbReference>
<proteinExistence type="predicted"/>
<evidence type="ECO:0000259" key="1">
    <source>
        <dbReference type="Pfam" id="PF02627"/>
    </source>
</evidence>
<dbReference type="Pfam" id="PF02627">
    <property type="entry name" value="CMD"/>
    <property type="match status" value="1"/>
</dbReference>
<reference evidence="2 3" key="1">
    <citation type="submission" date="2020-08" db="EMBL/GenBank/DDBJ databases">
        <title>A Genomic Blueprint of the Chicken Gut Microbiome.</title>
        <authorList>
            <person name="Gilroy R."/>
            <person name="Ravi A."/>
            <person name="Getino M."/>
            <person name="Pursley I."/>
            <person name="Horton D.L."/>
            <person name="Alikhan N.-F."/>
            <person name="Baker D."/>
            <person name="Gharbi K."/>
            <person name="Hall N."/>
            <person name="Watson M."/>
            <person name="Adriaenssens E.M."/>
            <person name="Foster-Nyarko E."/>
            <person name="Jarju S."/>
            <person name="Secka A."/>
            <person name="Antonio M."/>
            <person name="Oren A."/>
            <person name="Chaudhuri R."/>
            <person name="La Ragione R.M."/>
            <person name="Hildebrand F."/>
            <person name="Pallen M.J."/>
        </authorList>
    </citation>
    <scope>NUCLEOTIDE SEQUENCE [LARGE SCALE GENOMIC DNA]</scope>
    <source>
        <strain evidence="2 3">Sa1CUA4</strain>
    </source>
</reference>
<organism evidence="2 3">
    <name type="scientific">Microbacterium gallinarum</name>
    <dbReference type="NCBI Taxonomy" id="2762209"/>
    <lineage>
        <taxon>Bacteria</taxon>
        <taxon>Bacillati</taxon>
        <taxon>Actinomycetota</taxon>
        <taxon>Actinomycetes</taxon>
        <taxon>Micrococcales</taxon>
        <taxon>Microbacteriaceae</taxon>
        <taxon>Microbacterium</taxon>
    </lineage>
</organism>
<dbReference type="InterPro" id="IPR029032">
    <property type="entry name" value="AhpD-like"/>
</dbReference>
<evidence type="ECO:0000313" key="2">
    <source>
        <dbReference type="EMBL" id="MBD8024906.1"/>
    </source>
</evidence>
<comment type="caution">
    <text evidence="2">The sequence shown here is derived from an EMBL/GenBank/DDBJ whole genome shotgun (WGS) entry which is preliminary data.</text>
</comment>
<evidence type="ECO:0000313" key="3">
    <source>
        <dbReference type="Proteomes" id="UP000602532"/>
    </source>
</evidence>
<dbReference type="InterPro" id="IPR003779">
    <property type="entry name" value="CMD-like"/>
</dbReference>
<dbReference type="Proteomes" id="UP000602532">
    <property type="component" value="Unassembled WGS sequence"/>
</dbReference>
<dbReference type="PANTHER" id="PTHR35446">
    <property type="entry name" value="SI:CH211-175M2.5"/>
    <property type="match status" value="1"/>
</dbReference>
<name>A0ABR8X7Y7_9MICO</name>
<dbReference type="SUPFAM" id="SSF69118">
    <property type="entry name" value="AhpD-like"/>
    <property type="match status" value="1"/>
</dbReference>
<accession>A0ABR8X7Y7</accession>
<dbReference type="RefSeq" id="WP_191767243.1">
    <property type="nucleotide sequence ID" value="NZ_JACSPM010000007.1"/>
</dbReference>
<dbReference type="Gene3D" id="1.20.1290.10">
    <property type="entry name" value="AhpD-like"/>
    <property type="match status" value="1"/>
</dbReference>
<keyword evidence="3" id="KW-1185">Reference proteome</keyword>
<sequence>MIIQTPAPGSVTGHAAEMYSGDIADVGFVLSHTQALAVNPDAHHAFEGLVHAIVPSIGIRVYELATLGAARAIGSSHCLLAHGRKTLRAELMDEDQLARVARDYTSAGLSEADVAVMAYAEKLSRDPRSMTDADSERLRAVGFSDRQIVDITLAAAARNFLSRALLALAVPTDEVPDLGPELVDALLSPLDSAR</sequence>